<gene>
    <name evidence="2" type="ORF">GV64_11025</name>
</gene>
<dbReference type="EMBL" id="JOJP01000001">
    <property type="protein sequence ID" value="KEI71203.1"/>
    <property type="molecule type" value="Genomic_DNA"/>
</dbReference>
<sequence>MPEPIDEQECILPQELETMLFSASDTLPDLVKVETEQGTIPKPLTDTPPTETYLGKQLTRALDEEVFQNGESATGFSENKGLEKPLLSSKDTLDSGFYETHSLPTLCRDTLSDPESDAESWQDAMDFLSEPLPSLPEVEEGGAMLQQGLQMSESDIFMDCLPWETFPVAGNGERPVDSQATVIPEPVEVSETPPAEISASVRISSVNATPSPGIVRALANGAYQRVKNSVGWTLGHAASIAGWGWKKLWGDASGQGVERTSTAGESALEHGQEHQQERAPIMVSSSRGSAPLEVDLPDPSIVRGGTVEEDSAESQE</sequence>
<dbReference type="Proteomes" id="UP000027997">
    <property type="component" value="Unassembled WGS sequence"/>
</dbReference>
<name>A0A081KAM7_9GAMM</name>
<proteinExistence type="predicted"/>
<accession>A0A081KAM7</accession>
<evidence type="ECO:0000313" key="3">
    <source>
        <dbReference type="Proteomes" id="UP000027997"/>
    </source>
</evidence>
<reference evidence="2 3" key="1">
    <citation type="submission" date="2014-06" db="EMBL/GenBank/DDBJ databases">
        <title>Whole Genome Sequences of Three Symbiotic Endozoicomonas Bacteria.</title>
        <authorList>
            <person name="Neave M.J."/>
            <person name="Apprill A."/>
            <person name="Voolstra C.R."/>
        </authorList>
    </citation>
    <scope>NUCLEOTIDE SEQUENCE [LARGE SCALE GENOMIC DNA]</scope>
    <source>
        <strain evidence="2 3">DSM 22380</strain>
    </source>
</reference>
<feature type="region of interest" description="Disordered" evidence="1">
    <location>
        <begin position="254"/>
        <end position="316"/>
    </location>
</feature>
<organism evidence="2 3">
    <name type="scientific">Endozoicomonas elysicola</name>
    <dbReference type="NCBI Taxonomy" id="305900"/>
    <lineage>
        <taxon>Bacteria</taxon>
        <taxon>Pseudomonadati</taxon>
        <taxon>Pseudomonadota</taxon>
        <taxon>Gammaproteobacteria</taxon>
        <taxon>Oceanospirillales</taxon>
        <taxon>Endozoicomonadaceae</taxon>
        <taxon>Endozoicomonas</taxon>
    </lineage>
</organism>
<feature type="compositionally biased region" description="Acidic residues" evidence="1">
    <location>
        <begin position="307"/>
        <end position="316"/>
    </location>
</feature>
<dbReference type="AlphaFoldDB" id="A0A081KAM7"/>
<evidence type="ECO:0000256" key="1">
    <source>
        <dbReference type="SAM" id="MobiDB-lite"/>
    </source>
</evidence>
<feature type="compositionally biased region" description="Basic and acidic residues" evidence="1">
    <location>
        <begin position="267"/>
        <end position="277"/>
    </location>
</feature>
<protein>
    <submittedName>
        <fullName evidence="2">Uncharacterized protein</fullName>
    </submittedName>
</protein>
<evidence type="ECO:0000313" key="2">
    <source>
        <dbReference type="EMBL" id="KEI71203.1"/>
    </source>
</evidence>
<keyword evidence="3" id="KW-1185">Reference proteome</keyword>
<comment type="caution">
    <text evidence="2">The sequence shown here is derived from an EMBL/GenBank/DDBJ whole genome shotgun (WGS) entry which is preliminary data.</text>
</comment>